<evidence type="ECO:0000256" key="1">
    <source>
        <dbReference type="ARBA" id="ARBA00022553"/>
    </source>
</evidence>
<dbReference type="InterPro" id="IPR039420">
    <property type="entry name" value="WalR-like"/>
</dbReference>
<evidence type="ECO:0000313" key="9">
    <source>
        <dbReference type="Proteomes" id="UP000371041"/>
    </source>
</evidence>
<keyword evidence="4" id="KW-0804">Transcription</keyword>
<evidence type="ECO:0000256" key="5">
    <source>
        <dbReference type="PROSITE-ProRule" id="PRU00169"/>
    </source>
</evidence>
<dbReference type="Gene3D" id="3.40.50.2300">
    <property type="match status" value="1"/>
</dbReference>
<dbReference type="RefSeq" id="WP_154075105.1">
    <property type="nucleotide sequence ID" value="NZ_CP045929.1"/>
</dbReference>
<accession>A0A5Q3Q4S4</accession>
<keyword evidence="3" id="KW-0238">DNA-binding</keyword>
<dbReference type="GO" id="GO:0003677">
    <property type="term" value="F:DNA binding"/>
    <property type="evidence" value="ECO:0007669"/>
    <property type="project" value="UniProtKB-KW"/>
</dbReference>
<dbReference type="InterPro" id="IPR011006">
    <property type="entry name" value="CheY-like_superfamily"/>
</dbReference>
<feature type="domain" description="HTH luxR-type" evidence="6">
    <location>
        <begin position="147"/>
        <end position="212"/>
    </location>
</feature>
<evidence type="ECO:0000256" key="2">
    <source>
        <dbReference type="ARBA" id="ARBA00023015"/>
    </source>
</evidence>
<dbReference type="GO" id="GO:0000160">
    <property type="term" value="P:phosphorelay signal transduction system"/>
    <property type="evidence" value="ECO:0007669"/>
    <property type="project" value="InterPro"/>
</dbReference>
<proteinExistence type="predicted"/>
<dbReference type="PRINTS" id="PR00038">
    <property type="entry name" value="HTHLUXR"/>
</dbReference>
<evidence type="ECO:0000259" key="6">
    <source>
        <dbReference type="PROSITE" id="PS50043"/>
    </source>
</evidence>
<dbReference type="PROSITE" id="PS50110">
    <property type="entry name" value="RESPONSE_REGULATORY"/>
    <property type="match status" value="1"/>
</dbReference>
<dbReference type="Pfam" id="PF00072">
    <property type="entry name" value="Response_reg"/>
    <property type="match status" value="1"/>
</dbReference>
<dbReference type="GO" id="GO:0006355">
    <property type="term" value="P:regulation of DNA-templated transcription"/>
    <property type="evidence" value="ECO:0007669"/>
    <property type="project" value="InterPro"/>
</dbReference>
<sequence>MIRVLLVDDEELVRAGLRVILDSAADLTVVDEAGDGADAVVAARRCKPDVVVMDVQMPHVDGIEATRAIVDQSSPPKVLVLTMFDLDDHVYAAIEAGASGFLLKDTHYEELLRAVRVVAAGDAMLSPSVTKRVMARFGGSPGKAKAAQERLDTLTPRENSILELVGAGMSNSAIARTLQLTESTVKGYVSQLFMKLDCENRVQVAILAHDAGVVS</sequence>
<dbReference type="InterPro" id="IPR001789">
    <property type="entry name" value="Sig_transdc_resp-reg_receiver"/>
</dbReference>
<dbReference type="EMBL" id="CP045929">
    <property type="protein sequence ID" value="QGK68496.1"/>
    <property type="molecule type" value="Genomic_DNA"/>
</dbReference>
<dbReference type="PROSITE" id="PS50043">
    <property type="entry name" value="HTH_LUXR_2"/>
    <property type="match status" value="1"/>
</dbReference>
<evidence type="ECO:0000256" key="3">
    <source>
        <dbReference type="ARBA" id="ARBA00023125"/>
    </source>
</evidence>
<evidence type="ECO:0000259" key="7">
    <source>
        <dbReference type="PROSITE" id="PS50110"/>
    </source>
</evidence>
<dbReference type="SMART" id="SM00421">
    <property type="entry name" value="HTH_LUXR"/>
    <property type="match status" value="1"/>
</dbReference>
<protein>
    <submittedName>
        <fullName evidence="8">Response regulator</fullName>
    </submittedName>
</protein>
<dbReference type="CDD" id="cd17535">
    <property type="entry name" value="REC_NarL-like"/>
    <property type="match status" value="1"/>
</dbReference>
<dbReference type="PANTHER" id="PTHR43214">
    <property type="entry name" value="TWO-COMPONENT RESPONSE REGULATOR"/>
    <property type="match status" value="1"/>
</dbReference>
<dbReference type="InterPro" id="IPR016032">
    <property type="entry name" value="Sig_transdc_resp-reg_C-effctor"/>
</dbReference>
<dbReference type="Pfam" id="PF00196">
    <property type="entry name" value="GerE"/>
    <property type="match status" value="1"/>
</dbReference>
<organism evidence="8 9">
    <name type="scientific">Allosaccharopolyspora coralli</name>
    <dbReference type="NCBI Taxonomy" id="2665642"/>
    <lineage>
        <taxon>Bacteria</taxon>
        <taxon>Bacillati</taxon>
        <taxon>Actinomycetota</taxon>
        <taxon>Actinomycetes</taxon>
        <taxon>Pseudonocardiales</taxon>
        <taxon>Pseudonocardiaceae</taxon>
        <taxon>Allosaccharopolyspora</taxon>
    </lineage>
</organism>
<keyword evidence="9" id="KW-1185">Reference proteome</keyword>
<dbReference type="Proteomes" id="UP000371041">
    <property type="component" value="Chromosome"/>
</dbReference>
<dbReference type="InterPro" id="IPR058245">
    <property type="entry name" value="NreC/VraR/RcsB-like_REC"/>
</dbReference>
<dbReference type="SMART" id="SM00448">
    <property type="entry name" value="REC"/>
    <property type="match status" value="1"/>
</dbReference>
<dbReference type="InterPro" id="IPR000792">
    <property type="entry name" value="Tscrpt_reg_LuxR_C"/>
</dbReference>
<reference evidence="9" key="1">
    <citation type="submission" date="2019-11" db="EMBL/GenBank/DDBJ databases">
        <title>The complete genome sequence of Saccharopolyspora sp. E2A.</title>
        <authorList>
            <person name="Zhang G."/>
        </authorList>
    </citation>
    <scope>NUCLEOTIDE SEQUENCE [LARGE SCALE GENOMIC DNA]</scope>
    <source>
        <strain evidence="9">E2A</strain>
    </source>
</reference>
<evidence type="ECO:0000313" key="8">
    <source>
        <dbReference type="EMBL" id="QGK68496.1"/>
    </source>
</evidence>
<dbReference type="CDD" id="cd06170">
    <property type="entry name" value="LuxR_C_like"/>
    <property type="match status" value="1"/>
</dbReference>
<evidence type="ECO:0000256" key="4">
    <source>
        <dbReference type="ARBA" id="ARBA00023163"/>
    </source>
</evidence>
<name>A0A5Q3Q4S4_9PSEU</name>
<keyword evidence="2" id="KW-0805">Transcription regulation</keyword>
<dbReference type="SUPFAM" id="SSF46894">
    <property type="entry name" value="C-terminal effector domain of the bipartite response regulators"/>
    <property type="match status" value="1"/>
</dbReference>
<gene>
    <name evidence="8" type="ORF">GIY23_02025</name>
</gene>
<dbReference type="KEGG" id="sace:GIY23_02025"/>
<keyword evidence="1 5" id="KW-0597">Phosphoprotein</keyword>
<feature type="domain" description="Response regulatory" evidence="7">
    <location>
        <begin position="3"/>
        <end position="119"/>
    </location>
</feature>
<dbReference type="SUPFAM" id="SSF52172">
    <property type="entry name" value="CheY-like"/>
    <property type="match status" value="1"/>
</dbReference>
<feature type="modified residue" description="4-aspartylphosphate" evidence="5">
    <location>
        <position position="54"/>
    </location>
</feature>
<dbReference type="PANTHER" id="PTHR43214:SF24">
    <property type="entry name" value="TRANSCRIPTIONAL REGULATORY PROTEIN NARL-RELATED"/>
    <property type="match status" value="1"/>
</dbReference>
<dbReference type="AlphaFoldDB" id="A0A5Q3Q4S4"/>